<proteinExistence type="inferred from homology"/>
<dbReference type="Proteomes" id="UP001057868">
    <property type="component" value="Unassembled WGS sequence"/>
</dbReference>
<dbReference type="InterPro" id="IPR003439">
    <property type="entry name" value="ABC_transporter-like_ATP-bd"/>
</dbReference>
<protein>
    <submittedName>
        <fullName evidence="10">Methionine import ATP-binding protein MetN</fullName>
    </submittedName>
</protein>
<dbReference type="Gene3D" id="3.30.70.260">
    <property type="match status" value="1"/>
</dbReference>
<evidence type="ECO:0000256" key="7">
    <source>
        <dbReference type="ARBA" id="ARBA00022970"/>
    </source>
</evidence>
<evidence type="ECO:0000256" key="6">
    <source>
        <dbReference type="ARBA" id="ARBA00022967"/>
    </source>
</evidence>
<dbReference type="FunFam" id="3.40.50.300:FF:000056">
    <property type="entry name" value="Cell division ATP-binding protein FtsE"/>
    <property type="match status" value="1"/>
</dbReference>
<keyword evidence="3" id="KW-1003">Cell membrane</keyword>
<name>A0A9W5Y465_9CLOT</name>
<dbReference type="SMART" id="SM00382">
    <property type="entry name" value="AAA"/>
    <property type="match status" value="1"/>
</dbReference>
<evidence type="ECO:0000313" key="10">
    <source>
        <dbReference type="EMBL" id="GKU26239.1"/>
    </source>
</evidence>
<dbReference type="PANTHER" id="PTHR43166">
    <property type="entry name" value="AMINO ACID IMPORT ATP-BINDING PROTEIN"/>
    <property type="match status" value="1"/>
</dbReference>
<feature type="domain" description="ABC transporter" evidence="9">
    <location>
        <begin position="2"/>
        <end position="241"/>
    </location>
</feature>
<dbReference type="InterPro" id="IPR017871">
    <property type="entry name" value="ABC_transporter-like_CS"/>
</dbReference>
<gene>
    <name evidence="10" type="primary">metN_2</name>
    <name evidence="10" type="ORF">CFOLD11_30660</name>
</gene>
<comment type="similarity">
    <text evidence="1">Belongs to the ABC transporter superfamily.</text>
</comment>
<dbReference type="InterPro" id="IPR018449">
    <property type="entry name" value="NIL_domain"/>
</dbReference>
<keyword evidence="6" id="KW-1278">Translocase</keyword>
<keyword evidence="4" id="KW-0547">Nucleotide-binding</keyword>
<dbReference type="InterPro" id="IPR027417">
    <property type="entry name" value="P-loop_NTPase"/>
</dbReference>
<dbReference type="PROSITE" id="PS50893">
    <property type="entry name" value="ABC_TRANSPORTER_2"/>
    <property type="match status" value="1"/>
</dbReference>
<evidence type="ECO:0000259" key="9">
    <source>
        <dbReference type="PROSITE" id="PS50893"/>
    </source>
</evidence>
<dbReference type="GO" id="GO:0006865">
    <property type="term" value="P:amino acid transport"/>
    <property type="evidence" value="ECO:0007669"/>
    <property type="project" value="UniProtKB-KW"/>
</dbReference>
<dbReference type="GO" id="GO:0016887">
    <property type="term" value="F:ATP hydrolysis activity"/>
    <property type="evidence" value="ECO:0007669"/>
    <property type="project" value="InterPro"/>
</dbReference>
<dbReference type="SMART" id="SM00930">
    <property type="entry name" value="NIL"/>
    <property type="match status" value="1"/>
</dbReference>
<dbReference type="GO" id="GO:0005524">
    <property type="term" value="F:ATP binding"/>
    <property type="evidence" value="ECO:0007669"/>
    <property type="project" value="UniProtKB-KW"/>
</dbReference>
<keyword evidence="11" id="KW-1185">Reference proteome</keyword>
<reference evidence="10" key="1">
    <citation type="journal article" date="2023" name="Int. J. Syst. Evol. Microbiol.">
        <title>&lt;i&gt;Clostridium folliculivorans&lt;/i&gt; sp. nov., isolated from soil samples of an organic paddy in Japan.</title>
        <authorList>
            <person name="Tazawa J."/>
            <person name="Kobayashi H."/>
            <person name="Tanizawa Y."/>
            <person name="Uchino A."/>
            <person name="Tanaka F."/>
            <person name="Urashima Y."/>
            <person name="Miura S."/>
            <person name="Sakamoto M."/>
            <person name="Ohkuma M."/>
            <person name="Tohno M."/>
        </authorList>
    </citation>
    <scope>NUCLEOTIDE SEQUENCE</scope>
    <source>
        <strain evidence="10">D1-1</strain>
    </source>
</reference>
<dbReference type="InterPro" id="IPR003593">
    <property type="entry name" value="AAA+_ATPase"/>
</dbReference>
<dbReference type="InterPro" id="IPR041701">
    <property type="entry name" value="MetN_ABC"/>
</dbReference>
<keyword evidence="8" id="KW-0472">Membrane</keyword>
<evidence type="ECO:0000256" key="8">
    <source>
        <dbReference type="ARBA" id="ARBA00023136"/>
    </source>
</evidence>
<dbReference type="InterPro" id="IPR045865">
    <property type="entry name" value="ACT-like_dom_sf"/>
</dbReference>
<sequence>MIWLKNVSKTYHSKDGKVEAVKNVNLHVESGKIVGIIGYSGAGKSTLIRCINLLEKPTSGEVIVSDKDLTKLSQRELRKSREKIGMIFQHFNLMRSRDVFENVAYPLKGKGLNRERIKEKVESLLNLVGLNDKVRAYPSQLSGGQKQRVAIARALANDPQVLLCDEATSALDPETTHSILSLLKEINEKLGLTIVLITHQMEVVKEICHEVAVMDKGEVVEEGNLVQIFSEPKAQMTKNFVSTIFKYDKIYELLNSNSFIGELTEEEIIAKISFVGQNTGQAFISKLSRKFKVDASILFGNIEIIQQIPVGNLIVKLNGAREGIRSAFDYLEEKNVHVEVIRDASSLTKSYA</sequence>
<dbReference type="PROSITE" id="PS00211">
    <property type="entry name" value="ABC_TRANSPORTER_1"/>
    <property type="match status" value="1"/>
</dbReference>
<dbReference type="SUPFAM" id="SSF52540">
    <property type="entry name" value="P-loop containing nucleoside triphosphate hydrolases"/>
    <property type="match status" value="1"/>
</dbReference>
<dbReference type="Pfam" id="PF09383">
    <property type="entry name" value="NIL"/>
    <property type="match status" value="1"/>
</dbReference>
<dbReference type="RefSeq" id="WP_261853152.1">
    <property type="nucleotide sequence ID" value="NZ_BQXY01000005.1"/>
</dbReference>
<dbReference type="SUPFAM" id="SSF55021">
    <property type="entry name" value="ACT-like"/>
    <property type="match status" value="1"/>
</dbReference>
<evidence type="ECO:0000256" key="4">
    <source>
        <dbReference type="ARBA" id="ARBA00022741"/>
    </source>
</evidence>
<dbReference type="EMBL" id="BQXY01000005">
    <property type="protein sequence ID" value="GKU26239.1"/>
    <property type="molecule type" value="Genomic_DNA"/>
</dbReference>
<evidence type="ECO:0000256" key="5">
    <source>
        <dbReference type="ARBA" id="ARBA00022840"/>
    </source>
</evidence>
<dbReference type="AlphaFoldDB" id="A0A9W5Y465"/>
<dbReference type="Pfam" id="PF00005">
    <property type="entry name" value="ABC_tran"/>
    <property type="match status" value="1"/>
</dbReference>
<comment type="caution">
    <text evidence="10">The sequence shown here is derived from an EMBL/GenBank/DDBJ whole genome shotgun (WGS) entry which is preliminary data.</text>
</comment>
<accession>A0A9W5Y465</accession>
<evidence type="ECO:0000256" key="1">
    <source>
        <dbReference type="ARBA" id="ARBA00005417"/>
    </source>
</evidence>
<dbReference type="Gene3D" id="3.40.50.300">
    <property type="entry name" value="P-loop containing nucleotide triphosphate hydrolases"/>
    <property type="match status" value="1"/>
</dbReference>
<keyword evidence="5 10" id="KW-0067">ATP-binding</keyword>
<dbReference type="CDD" id="cd03258">
    <property type="entry name" value="ABC_MetN_methionine_transporter"/>
    <property type="match status" value="1"/>
</dbReference>
<evidence type="ECO:0000256" key="3">
    <source>
        <dbReference type="ARBA" id="ARBA00022475"/>
    </source>
</evidence>
<keyword evidence="2" id="KW-0813">Transport</keyword>
<evidence type="ECO:0000313" key="11">
    <source>
        <dbReference type="Proteomes" id="UP001057868"/>
    </source>
</evidence>
<dbReference type="PANTHER" id="PTHR43166:SF30">
    <property type="entry name" value="METHIONINE IMPORT ATP-BINDING PROTEIN METN"/>
    <property type="match status" value="1"/>
</dbReference>
<organism evidence="10 11">
    <name type="scientific">Clostridium folliculivorans</name>
    <dbReference type="NCBI Taxonomy" id="2886038"/>
    <lineage>
        <taxon>Bacteria</taxon>
        <taxon>Bacillati</taxon>
        <taxon>Bacillota</taxon>
        <taxon>Clostridia</taxon>
        <taxon>Eubacteriales</taxon>
        <taxon>Clostridiaceae</taxon>
        <taxon>Clostridium</taxon>
    </lineage>
</organism>
<dbReference type="GO" id="GO:0005886">
    <property type="term" value="C:plasma membrane"/>
    <property type="evidence" value="ECO:0007669"/>
    <property type="project" value="UniProtKB-ARBA"/>
</dbReference>
<dbReference type="InterPro" id="IPR050086">
    <property type="entry name" value="MetN_ABC_transporter-like"/>
</dbReference>
<keyword evidence="7" id="KW-0029">Amino-acid transport</keyword>
<evidence type="ECO:0000256" key="2">
    <source>
        <dbReference type="ARBA" id="ARBA00022448"/>
    </source>
</evidence>